<name>A0A4R5AF80_9ACTN</name>
<dbReference type="OrthoDB" id="7374754at2"/>
<dbReference type="AlphaFoldDB" id="A0A4R5AF80"/>
<feature type="chain" id="PRO_5039324495" evidence="5">
    <location>
        <begin position="24"/>
        <end position="340"/>
    </location>
</feature>
<accession>A0A4R5AF80</accession>
<dbReference type="Proteomes" id="UP000295217">
    <property type="component" value="Unassembled WGS sequence"/>
</dbReference>
<evidence type="ECO:0000256" key="5">
    <source>
        <dbReference type="SAM" id="SignalP"/>
    </source>
</evidence>
<dbReference type="Pfam" id="PF09084">
    <property type="entry name" value="NMT1"/>
    <property type="match status" value="1"/>
</dbReference>
<dbReference type="EMBL" id="SMLB01000006">
    <property type="protein sequence ID" value="TDD71223.1"/>
    <property type="molecule type" value="Genomic_DNA"/>
</dbReference>
<evidence type="ECO:0000313" key="7">
    <source>
        <dbReference type="EMBL" id="TDD71223.1"/>
    </source>
</evidence>
<evidence type="ECO:0000256" key="3">
    <source>
        <dbReference type="ARBA" id="ARBA00022448"/>
    </source>
</evidence>
<keyword evidence="8" id="KW-1185">Reference proteome</keyword>
<evidence type="ECO:0000313" key="8">
    <source>
        <dbReference type="Proteomes" id="UP000295217"/>
    </source>
</evidence>
<dbReference type="RefSeq" id="WP_132102290.1">
    <property type="nucleotide sequence ID" value="NZ_SMLB01000006.1"/>
</dbReference>
<evidence type="ECO:0000256" key="1">
    <source>
        <dbReference type="ARBA" id="ARBA00004418"/>
    </source>
</evidence>
<feature type="domain" description="SsuA/THI5-like" evidence="6">
    <location>
        <begin position="61"/>
        <end position="264"/>
    </location>
</feature>
<dbReference type="SUPFAM" id="SSF53850">
    <property type="entry name" value="Periplasmic binding protein-like II"/>
    <property type="match status" value="1"/>
</dbReference>
<dbReference type="PROSITE" id="PS51257">
    <property type="entry name" value="PROKAR_LIPOPROTEIN"/>
    <property type="match status" value="1"/>
</dbReference>
<dbReference type="NCBIfam" id="TIGR01728">
    <property type="entry name" value="SsuA_fam"/>
    <property type="match status" value="1"/>
</dbReference>
<dbReference type="GO" id="GO:0042597">
    <property type="term" value="C:periplasmic space"/>
    <property type="evidence" value="ECO:0007669"/>
    <property type="project" value="UniProtKB-SubCell"/>
</dbReference>
<comment type="similarity">
    <text evidence="2">Belongs to the bacterial solute-binding protein SsuA/TauA family.</text>
</comment>
<comment type="caution">
    <text evidence="7">The sequence shown here is derived from an EMBL/GenBank/DDBJ whole genome shotgun (WGS) entry which is preliminary data.</text>
</comment>
<sequence>MRITPRLAGTATATLAVALLATACSGDDATTDGNGADDSSEDVIEVEFGFIPDFNGTSLLAIAEDQDLWEKYGLDVTTSSFTNGPLQIQALGTGDLDFGYIGPGAFWLPATGQAKIVAMNTLGQADRVVAQAGNESIEDLRGKIVAVPEGTSGDMILTLALQEAGMTKDDIEVVPMEPSAIVAALSSKQVDGAGFWYPALATVKQSVPDLVELADNTDFEDTVAFPTAFVAGNDVVANEGEKVDRVLKALRDAMTYRAENMDEAIELTAEFNDLDVAQVEGDASNVQVLTLEEIDQLTEDGTIDTWLTGMVDYFVEAGKLENPVDPADFYTGDLFLAAGE</sequence>
<reference evidence="7 8" key="1">
    <citation type="submission" date="2019-02" db="EMBL/GenBank/DDBJ databases">
        <title>Draft genome sequences of novel Actinobacteria.</title>
        <authorList>
            <person name="Sahin N."/>
            <person name="Ay H."/>
            <person name="Saygin H."/>
        </authorList>
    </citation>
    <scope>NUCLEOTIDE SEQUENCE [LARGE SCALE GENOMIC DNA]</scope>
    <source>
        <strain evidence="7 8">8K307</strain>
    </source>
</reference>
<evidence type="ECO:0000259" key="6">
    <source>
        <dbReference type="Pfam" id="PF09084"/>
    </source>
</evidence>
<feature type="signal peptide" evidence="5">
    <location>
        <begin position="1"/>
        <end position="23"/>
    </location>
</feature>
<dbReference type="Gene3D" id="3.40.190.10">
    <property type="entry name" value="Periplasmic binding protein-like II"/>
    <property type="match status" value="2"/>
</dbReference>
<comment type="subcellular location">
    <subcellularLocation>
        <location evidence="1">Periplasm</location>
    </subcellularLocation>
</comment>
<keyword evidence="4 5" id="KW-0732">Signal</keyword>
<dbReference type="GO" id="GO:0042626">
    <property type="term" value="F:ATPase-coupled transmembrane transporter activity"/>
    <property type="evidence" value="ECO:0007669"/>
    <property type="project" value="InterPro"/>
</dbReference>
<dbReference type="InterPro" id="IPR010067">
    <property type="entry name" value="ABC_SsuA_sub-bd"/>
</dbReference>
<dbReference type="InterPro" id="IPR015168">
    <property type="entry name" value="SsuA/THI5"/>
</dbReference>
<dbReference type="GO" id="GO:0016020">
    <property type="term" value="C:membrane"/>
    <property type="evidence" value="ECO:0007669"/>
    <property type="project" value="InterPro"/>
</dbReference>
<gene>
    <name evidence="7" type="ORF">E1262_06265</name>
</gene>
<protein>
    <submittedName>
        <fullName evidence="7">Aliphatic sulfonate ABC transporter substrate-binding protein</fullName>
    </submittedName>
</protein>
<evidence type="ECO:0000256" key="2">
    <source>
        <dbReference type="ARBA" id="ARBA00010742"/>
    </source>
</evidence>
<proteinExistence type="inferred from homology"/>
<keyword evidence="3" id="KW-0813">Transport</keyword>
<organism evidence="7 8">
    <name type="scientific">Jiangella aurantiaca</name>
    <dbReference type="NCBI Taxonomy" id="2530373"/>
    <lineage>
        <taxon>Bacteria</taxon>
        <taxon>Bacillati</taxon>
        <taxon>Actinomycetota</taxon>
        <taxon>Actinomycetes</taxon>
        <taxon>Jiangellales</taxon>
        <taxon>Jiangellaceae</taxon>
        <taxon>Jiangella</taxon>
    </lineage>
</organism>
<dbReference type="PANTHER" id="PTHR30024:SF47">
    <property type="entry name" value="TAURINE-BINDING PERIPLASMIC PROTEIN"/>
    <property type="match status" value="1"/>
</dbReference>
<dbReference type="PANTHER" id="PTHR30024">
    <property type="entry name" value="ALIPHATIC SULFONATES-BINDING PROTEIN-RELATED"/>
    <property type="match status" value="1"/>
</dbReference>
<evidence type="ECO:0000256" key="4">
    <source>
        <dbReference type="ARBA" id="ARBA00022729"/>
    </source>
</evidence>